<reference evidence="6 7" key="2">
    <citation type="submission" date="2024-07" db="EMBL/GenBank/DDBJ databases">
        <authorList>
            <person name="Akdeniz Z."/>
        </authorList>
    </citation>
    <scope>NUCLEOTIDE SEQUENCE [LARGE SCALE GENOMIC DNA]</scope>
</reference>
<dbReference type="AlphaFoldDB" id="A0AA86UQW5"/>
<dbReference type="InterPro" id="IPR016135">
    <property type="entry name" value="UBQ-conjugating_enzyme/RWD"/>
</dbReference>
<dbReference type="InterPro" id="IPR050113">
    <property type="entry name" value="Ub_conjugating_enzyme"/>
</dbReference>
<sequence length="539" mass="63324">MSRQMQIQMRELMRNYPVFNQSTSNDGSTSFETYFFAFEDKKSPFNCKMIKAVITLTNAFPHKSPSIGVAPNSIWHPNVDFNSGSVCVNLLNSQWNDKMELKSILELILPTLLENPGTDDPLNGIAAFQYDKKRKQFNFEVENRYQFVSDTEISKNLKQKMPDSFREQLEKYLVIRSQQQHLQQRLPPPQQDFAPQHFIVDDDEAIEQEILNILRDQIDPDQLEIIQNELRGQHINLGNGGLNMFNMPQNVFENQLGLMQNQRPQRPNQRPQIRLPQPIQQVERNENVHVVVHFEEEIYNEVLHENYPAQNLYNEIAEIVPKTDLGFQLRVGAKNGPLLASDQRPLRHFNQQNLSLFLEFRERERNAFWFVFEDEKFPFQSTYAKDDKVIALFRKNAVVRELDLGATDVFRFFLIDKVKADFYEEKGQIHQLFDSAHQINALDTLKEQPAFYIYAEIVHMPEFQFNKFVKHNPNQFRYITVQTKILSFKIPVSKETRNSEIKQYFRIQQLIGLHNGRQVIITDDCCLYDALDISKLLIE</sequence>
<evidence type="ECO:0000256" key="1">
    <source>
        <dbReference type="ARBA" id="ARBA00022679"/>
    </source>
</evidence>
<dbReference type="InterPro" id="IPR023313">
    <property type="entry name" value="UBQ-conjugating_AS"/>
</dbReference>
<feature type="active site" description="Glycyl thioester intermediate" evidence="3">
    <location>
        <position position="87"/>
    </location>
</feature>
<reference evidence="5" key="1">
    <citation type="submission" date="2023-06" db="EMBL/GenBank/DDBJ databases">
        <authorList>
            <person name="Kurt Z."/>
        </authorList>
    </citation>
    <scope>NUCLEOTIDE SEQUENCE</scope>
</reference>
<evidence type="ECO:0000313" key="5">
    <source>
        <dbReference type="EMBL" id="CAI9961212.1"/>
    </source>
</evidence>
<name>A0AA86UQW5_9EUKA</name>
<evidence type="ECO:0000313" key="6">
    <source>
        <dbReference type="EMBL" id="CAL6063008.1"/>
    </source>
</evidence>
<evidence type="ECO:0000256" key="2">
    <source>
        <dbReference type="ARBA" id="ARBA00022786"/>
    </source>
</evidence>
<keyword evidence="2" id="KW-0833">Ubl conjugation pathway</keyword>
<dbReference type="EMBL" id="CAXDID020000243">
    <property type="protein sequence ID" value="CAL6063008.1"/>
    <property type="molecule type" value="Genomic_DNA"/>
</dbReference>
<evidence type="ECO:0000256" key="3">
    <source>
        <dbReference type="PROSITE-ProRule" id="PRU10133"/>
    </source>
</evidence>
<organism evidence="5">
    <name type="scientific">Hexamita inflata</name>
    <dbReference type="NCBI Taxonomy" id="28002"/>
    <lineage>
        <taxon>Eukaryota</taxon>
        <taxon>Metamonada</taxon>
        <taxon>Diplomonadida</taxon>
        <taxon>Hexamitidae</taxon>
        <taxon>Hexamitinae</taxon>
        <taxon>Hexamita</taxon>
    </lineage>
</organism>
<comment type="caution">
    <text evidence="5">The sequence shown here is derived from an EMBL/GenBank/DDBJ whole genome shotgun (WGS) entry which is preliminary data.</text>
</comment>
<dbReference type="PANTHER" id="PTHR24067">
    <property type="entry name" value="UBIQUITIN-CONJUGATING ENZYME E2"/>
    <property type="match status" value="1"/>
</dbReference>
<accession>A0AA86UQW5</accession>
<evidence type="ECO:0000313" key="7">
    <source>
        <dbReference type="Proteomes" id="UP001642409"/>
    </source>
</evidence>
<protein>
    <submittedName>
        <fullName evidence="5">Ubiquitin-conjugating enzyme E2</fullName>
    </submittedName>
    <submittedName>
        <fullName evidence="6">Ubiquitin-conjugating_enzyme E2</fullName>
    </submittedName>
</protein>
<gene>
    <name evidence="5" type="ORF">HINF_LOCUS48857</name>
    <name evidence="6" type="ORF">HINF_LOCUS50573</name>
</gene>
<dbReference type="SMART" id="SM00212">
    <property type="entry name" value="UBCc"/>
    <property type="match status" value="1"/>
</dbReference>
<dbReference type="PROSITE" id="PS00183">
    <property type="entry name" value="UBC_1"/>
    <property type="match status" value="1"/>
</dbReference>
<dbReference type="GO" id="GO:0016740">
    <property type="term" value="F:transferase activity"/>
    <property type="evidence" value="ECO:0007669"/>
    <property type="project" value="UniProtKB-KW"/>
</dbReference>
<evidence type="ECO:0000259" key="4">
    <source>
        <dbReference type="PROSITE" id="PS50127"/>
    </source>
</evidence>
<dbReference type="Pfam" id="PF00179">
    <property type="entry name" value="UQ_con"/>
    <property type="match status" value="1"/>
</dbReference>
<keyword evidence="7" id="KW-1185">Reference proteome</keyword>
<dbReference type="SUPFAM" id="SSF54495">
    <property type="entry name" value="UBC-like"/>
    <property type="match status" value="1"/>
</dbReference>
<dbReference type="EMBL" id="CATOUU010000938">
    <property type="protein sequence ID" value="CAI9961212.1"/>
    <property type="molecule type" value="Genomic_DNA"/>
</dbReference>
<feature type="domain" description="UBC core" evidence="4">
    <location>
        <begin position="1"/>
        <end position="150"/>
    </location>
</feature>
<dbReference type="Proteomes" id="UP001642409">
    <property type="component" value="Unassembled WGS sequence"/>
</dbReference>
<keyword evidence="1" id="KW-0808">Transferase</keyword>
<dbReference type="PROSITE" id="PS50127">
    <property type="entry name" value="UBC_2"/>
    <property type="match status" value="1"/>
</dbReference>
<proteinExistence type="predicted"/>
<dbReference type="Gene3D" id="3.10.110.10">
    <property type="entry name" value="Ubiquitin Conjugating Enzyme"/>
    <property type="match status" value="1"/>
</dbReference>
<dbReference type="InterPro" id="IPR000608">
    <property type="entry name" value="UBC"/>
</dbReference>